<proteinExistence type="predicted"/>
<gene>
    <name evidence="2" type="ORF">V9T40_014185</name>
</gene>
<organism evidence="2 3">
    <name type="scientific">Parthenolecanium corni</name>
    <dbReference type="NCBI Taxonomy" id="536013"/>
    <lineage>
        <taxon>Eukaryota</taxon>
        <taxon>Metazoa</taxon>
        <taxon>Ecdysozoa</taxon>
        <taxon>Arthropoda</taxon>
        <taxon>Hexapoda</taxon>
        <taxon>Insecta</taxon>
        <taxon>Pterygota</taxon>
        <taxon>Neoptera</taxon>
        <taxon>Paraneoptera</taxon>
        <taxon>Hemiptera</taxon>
        <taxon>Sternorrhyncha</taxon>
        <taxon>Coccoidea</taxon>
        <taxon>Coccidae</taxon>
        <taxon>Parthenolecanium</taxon>
    </lineage>
</organism>
<protein>
    <submittedName>
        <fullName evidence="2">Uncharacterized protein</fullName>
    </submittedName>
</protein>
<evidence type="ECO:0000313" key="3">
    <source>
        <dbReference type="Proteomes" id="UP001367676"/>
    </source>
</evidence>
<name>A0AAN9TQG5_9HEMI</name>
<dbReference type="AlphaFoldDB" id="A0AAN9TQG5"/>
<feature type="signal peptide" evidence="1">
    <location>
        <begin position="1"/>
        <end position="22"/>
    </location>
</feature>
<keyword evidence="3" id="KW-1185">Reference proteome</keyword>
<comment type="caution">
    <text evidence="2">The sequence shown here is derived from an EMBL/GenBank/DDBJ whole genome shotgun (WGS) entry which is preliminary data.</text>
</comment>
<sequence>MLWKVVYTFLVVLLSIVASALSASVGARRLKREISYITFCPIIDGETSVEECQQINIQPRQCLPFELYPSSTWRNVKRVAVDAVCVRLYSARGCVGFYREITEEQANGNIFKDFSSFSLCN</sequence>
<evidence type="ECO:0000256" key="1">
    <source>
        <dbReference type="SAM" id="SignalP"/>
    </source>
</evidence>
<accession>A0AAN9TQG5</accession>
<evidence type="ECO:0000313" key="2">
    <source>
        <dbReference type="EMBL" id="KAK7582740.1"/>
    </source>
</evidence>
<reference evidence="2 3" key="1">
    <citation type="submission" date="2024-03" db="EMBL/GenBank/DDBJ databases">
        <title>Adaptation during the transition from Ophiocordyceps entomopathogen to insect associate is accompanied by gene loss and intensified selection.</title>
        <authorList>
            <person name="Ward C.M."/>
            <person name="Onetto C.A."/>
            <person name="Borneman A.R."/>
        </authorList>
    </citation>
    <scope>NUCLEOTIDE SEQUENCE [LARGE SCALE GENOMIC DNA]</scope>
    <source>
        <strain evidence="2">AWRI1</strain>
        <tissue evidence="2">Single Adult Female</tissue>
    </source>
</reference>
<feature type="chain" id="PRO_5042975236" evidence="1">
    <location>
        <begin position="23"/>
        <end position="121"/>
    </location>
</feature>
<dbReference type="Proteomes" id="UP001367676">
    <property type="component" value="Unassembled WGS sequence"/>
</dbReference>
<dbReference type="EMBL" id="JBBCAQ010000033">
    <property type="protein sequence ID" value="KAK7582740.1"/>
    <property type="molecule type" value="Genomic_DNA"/>
</dbReference>
<keyword evidence="1" id="KW-0732">Signal</keyword>